<keyword evidence="3" id="KW-1185">Reference proteome</keyword>
<dbReference type="InterPro" id="IPR006461">
    <property type="entry name" value="PLAC_motif_containing"/>
</dbReference>
<evidence type="ECO:0000313" key="3">
    <source>
        <dbReference type="Proteomes" id="UP000472263"/>
    </source>
</evidence>
<organism evidence="2 3">
    <name type="scientific">Myripristis murdjan</name>
    <name type="common">pinecone soldierfish</name>
    <dbReference type="NCBI Taxonomy" id="586833"/>
    <lineage>
        <taxon>Eukaryota</taxon>
        <taxon>Metazoa</taxon>
        <taxon>Chordata</taxon>
        <taxon>Craniata</taxon>
        <taxon>Vertebrata</taxon>
        <taxon>Euteleostomi</taxon>
        <taxon>Actinopterygii</taxon>
        <taxon>Neopterygii</taxon>
        <taxon>Teleostei</taxon>
        <taxon>Neoteleostei</taxon>
        <taxon>Acanthomorphata</taxon>
        <taxon>Holocentriformes</taxon>
        <taxon>Holocentridae</taxon>
        <taxon>Myripristis</taxon>
    </lineage>
</organism>
<proteinExistence type="inferred from homology"/>
<protein>
    <submittedName>
        <fullName evidence="2">Placenta-specific gene 8 protein-like</fullName>
    </submittedName>
</protein>
<dbReference type="PANTHER" id="PTHR15907">
    <property type="entry name" value="DUF614 FAMILY PROTEIN-RELATED"/>
    <property type="match status" value="1"/>
</dbReference>
<dbReference type="GeneTree" id="ENSGT00940000163701"/>
<accession>A0A667Z7I2</accession>
<dbReference type="AlphaFoldDB" id="A0A667Z7I2"/>
<reference evidence="2" key="1">
    <citation type="submission" date="2019-06" db="EMBL/GenBank/DDBJ databases">
        <authorList>
            <consortium name="Wellcome Sanger Institute Data Sharing"/>
        </authorList>
    </citation>
    <scope>NUCLEOTIDE SEQUENCE [LARGE SCALE GENOMIC DNA]</scope>
</reference>
<sequence>MSTNVIINGQQAPAAPTLIAVHSNQWSTSICGCFDDLQVCCFAYWCFPCFACSTTSEFGECFCLPLLDVLWTTLQLVSFPTCTPPVSMAMRVAVRNRYGIQGDMSGDCVYATFCNICSWCQMAREIKRRSHTLTVINAQPTMMASQPMIVTSQPGVAVSQPMVSSISTQGVLTSRIM</sequence>
<dbReference type="Pfam" id="PF04749">
    <property type="entry name" value="PLAC8"/>
    <property type="match status" value="1"/>
</dbReference>
<reference evidence="2" key="3">
    <citation type="submission" date="2025-09" db="UniProtKB">
        <authorList>
            <consortium name="Ensembl"/>
        </authorList>
    </citation>
    <scope>IDENTIFICATION</scope>
</reference>
<dbReference type="OrthoDB" id="1045822at2759"/>
<dbReference type="Proteomes" id="UP000472263">
    <property type="component" value="Chromosome 18"/>
</dbReference>
<comment type="similarity">
    <text evidence="1">Belongs to the cornifelin family.</text>
</comment>
<dbReference type="NCBIfam" id="TIGR01571">
    <property type="entry name" value="A_thal_Cys_rich"/>
    <property type="match status" value="1"/>
</dbReference>
<dbReference type="Ensembl" id="ENSMMDT00005037014.1">
    <property type="protein sequence ID" value="ENSMMDP00005036227.1"/>
    <property type="gene ID" value="ENSMMDG00005016975.1"/>
</dbReference>
<evidence type="ECO:0000256" key="1">
    <source>
        <dbReference type="ARBA" id="ARBA00009024"/>
    </source>
</evidence>
<evidence type="ECO:0000313" key="2">
    <source>
        <dbReference type="Ensembl" id="ENSMMDP00005036227.1"/>
    </source>
</evidence>
<reference evidence="2" key="2">
    <citation type="submission" date="2025-08" db="UniProtKB">
        <authorList>
            <consortium name="Ensembl"/>
        </authorList>
    </citation>
    <scope>IDENTIFICATION</scope>
</reference>
<name>A0A667Z7I2_9TELE</name>
<dbReference type="InParanoid" id="A0A667Z7I2"/>
<gene>
    <name evidence="2" type="primary">LOC115376442</name>
</gene>